<dbReference type="InterPro" id="IPR037062">
    <property type="entry name" value="Malic_N_dom_sf"/>
</dbReference>
<dbReference type="InterPro" id="IPR051674">
    <property type="entry name" value="Malate_Decarboxylase"/>
</dbReference>
<comment type="similarity">
    <text evidence="3">In the N-terminal section; belongs to the malic enzymes family.</text>
</comment>
<comment type="cofactor">
    <cofactor evidence="2">
        <name>Mg(2+)</name>
        <dbReference type="ChEBI" id="CHEBI:18420"/>
    </cofactor>
</comment>
<dbReference type="AlphaFoldDB" id="A0A1Y6CCA2"/>
<dbReference type="InterPro" id="IPR012302">
    <property type="entry name" value="Malic_NAD-bd"/>
</dbReference>
<dbReference type="Gene3D" id="3.40.50.10380">
    <property type="entry name" value="Malic enzyme, N-terminal domain"/>
    <property type="match status" value="1"/>
</dbReference>
<feature type="binding site" evidence="9">
    <location>
        <position position="136"/>
    </location>
    <ligand>
        <name>a divalent metal cation</name>
        <dbReference type="ChEBI" id="CHEBI:60240"/>
    </ligand>
</feature>
<keyword evidence="14" id="KW-1185">Reference proteome</keyword>
<dbReference type="FunFam" id="3.40.50.720:FF:000095">
    <property type="entry name" value="NADP-dependent malic enzyme"/>
    <property type="match status" value="1"/>
</dbReference>
<sequence>MADTLSDAALAYHRQPRPGKLEVVATKPLGTQRDLALAYSPGVAAACRAIVEDPDEAATVTARQNLVGVITNGTAVLGLGAIGPLASKPVMEGKAVLFKKFAGIDVFDIELDARDPDKLIEIVAALEPTFGAINLEDIKAPECFEVERRLRERMAIPVFHDDQHGTAIIVNAAIYNALRLVGKKVEEVKVVCSGAGAAALACLDLLVSQGAKRENIWVSDIEGVVYKGREALMDPYKAPYAQDTNYRTLGEIIEGADIFLGLSAPGVLKPGMVERMGPDPLILALANPVPEIMPEEAQAVRPDAIIATGRSDYPNQVNNVLCFPFIFRGALDVAATTINEEMKLACVRAIADLAQIEASEVVVKAYGGETPGFGRDYLIPRPFDPRLILEIAPAVARAAMESGVARRPIADFEAYRQTLSEFVFRSGLLMKPVFEKAKQDPKRVFFAEGEAPKVLRAIQILVDEGLALPVVCGRPRVVEKRIQECGLRLRIGQDFELVNPLDDPRYNDYWRHYHGLLEREGVTPDRARTVVRTDATVIGALALMRGDADALICGVEGQYRNHLVHLEQIVGRAPGVHNLSALSLVIARSGTFFIADTYVSENPEIEELVEMTVLAAEAVRRLGITPKIALLSHSNFGSHHDAEACKMREAVRILHDSYPDLEVEGEMHADAALSEEIRHNVFPNSRLKGAANLLIMPRLDAANIAFNLLKVAGEGLPVGPLLIGTNRPAHIVTPSVTARGVVNVSALAVVEAQGRALVVED</sequence>
<gene>
    <name evidence="13" type="ORF">SAMN05428998_11714</name>
</gene>
<dbReference type="STRING" id="560819.SAMN05428998_11714"/>
<dbReference type="GO" id="GO:0016616">
    <property type="term" value="F:oxidoreductase activity, acting on the CH-OH group of donors, NAD or NADP as acceptor"/>
    <property type="evidence" value="ECO:0007669"/>
    <property type="project" value="InterPro"/>
</dbReference>
<dbReference type="PANTHER" id="PTHR43237">
    <property type="entry name" value="NADP-DEPENDENT MALIC ENZYME"/>
    <property type="match status" value="1"/>
</dbReference>
<dbReference type="FunFam" id="3.40.50.10380:FF:000003">
    <property type="entry name" value="NADP-dependent malic enzyme"/>
    <property type="match status" value="1"/>
</dbReference>
<evidence type="ECO:0000256" key="10">
    <source>
        <dbReference type="PIRSR" id="PIRSR036684-3"/>
    </source>
</evidence>
<evidence type="ECO:0000256" key="2">
    <source>
        <dbReference type="ARBA" id="ARBA00001946"/>
    </source>
</evidence>
<dbReference type="EMBL" id="FWZX01000017">
    <property type="protein sequence ID" value="SMF47617.1"/>
    <property type="molecule type" value="Genomic_DNA"/>
</dbReference>
<evidence type="ECO:0000256" key="1">
    <source>
        <dbReference type="ARBA" id="ARBA00001936"/>
    </source>
</evidence>
<accession>A0A1Y6CCA2</accession>
<dbReference type="Gene3D" id="3.40.50.720">
    <property type="entry name" value="NAD(P)-binding Rossmann-like Domain"/>
    <property type="match status" value="1"/>
</dbReference>
<dbReference type="PIRSF" id="PIRSF036684">
    <property type="entry name" value="ME_PTA"/>
    <property type="match status" value="1"/>
</dbReference>
<name>A0A1Y6CCA2_9PROT</name>
<evidence type="ECO:0000256" key="4">
    <source>
        <dbReference type="ARBA" id="ARBA00008756"/>
    </source>
</evidence>
<keyword evidence="6" id="KW-0560">Oxidoreductase</keyword>
<feature type="binding site" evidence="10">
    <location>
        <position position="162"/>
    </location>
    <ligand>
        <name>a divalent metal cation</name>
        <dbReference type="ChEBI" id="CHEBI:60240"/>
    </ligand>
</feature>
<dbReference type="GO" id="GO:0016746">
    <property type="term" value="F:acyltransferase activity"/>
    <property type="evidence" value="ECO:0007669"/>
    <property type="project" value="InterPro"/>
</dbReference>
<feature type="domain" description="Malic enzyme NAD-binding" evidence="11">
    <location>
        <begin position="163"/>
        <end position="400"/>
    </location>
</feature>
<organism evidence="13 14">
    <name type="scientific">Tistlia consotensis USBA 355</name>
    <dbReference type="NCBI Taxonomy" id="560819"/>
    <lineage>
        <taxon>Bacteria</taxon>
        <taxon>Pseudomonadati</taxon>
        <taxon>Pseudomonadota</taxon>
        <taxon>Alphaproteobacteria</taxon>
        <taxon>Rhodospirillales</taxon>
        <taxon>Rhodovibrionaceae</taxon>
        <taxon>Tistlia</taxon>
    </lineage>
</organism>
<dbReference type="SUPFAM" id="SSF53223">
    <property type="entry name" value="Aminoacid dehydrogenase-like, N-terminal domain"/>
    <property type="match status" value="1"/>
</dbReference>
<dbReference type="Pfam" id="PF03949">
    <property type="entry name" value="Malic_M"/>
    <property type="match status" value="1"/>
</dbReference>
<dbReference type="InterPro" id="IPR012188">
    <property type="entry name" value="ME_PTA"/>
</dbReference>
<dbReference type="PANTHER" id="PTHR43237:SF4">
    <property type="entry name" value="NADP-DEPENDENT MALIC ENZYME"/>
    <property type="match status" value="1"/>
</dbReference>
<dbReference type="RefSeq" id="WP_085124250.1">
    <property type="nucleotide sequence ID" value="NZ_FWZX01000017.1"/>
</dbReference>
<dbReference type="GO" id="GO:0046872">
    <property type="term" value="F:metal ion binding"/>
    <property type="evidence" value="ECO:0007669"/>
    <property type="project" value="UniProtKB-KW"/>
</dbReference>
<feature type="binding site" evidence="9">
    <location>
        <position position="137"/>
    </location>
    <ligand>
        <name>a divalent metal cation</name>
        <dbReference type="ChEBI" id="CHEBI:60240"/>
    </ligand>
</feature>
<dbReference type="InterPro" id="IPR042113">
    <property type="entry name" value="P_AcTrfase_dom1"/>
</dbReference>
<dbReference type="SMART" id="SM00919">
    <property type="entry name" value="Malic_M"/>
    <property type="match status" value="1"/>
</dbReference>
<dbReference type="Proteomes" id="UP000192917">
    <property type="component" value="Unassembled WGS sequence"/>
</dbReference>
<feature type="binding site" evidence="10">
    <location>
        <begin position="76"/>
        <end position="83"/>
    </location>
    <ligand>
        <name>NADP(+)</name>
        <dbReference type="ChEBI" id="CHEBI:58349"/>
    </ligand>
</feature>
<evidence type="ECO:0000259" key="12">
    <source>
        <dbReference type="SMART" id="SM01274"/>
    </source>
</evidence>
<dbReference type="InterPro" id="IPR012301">
    <property type="entry name" value="Malic_N_dom"/>
</dbReference>
<evidence type="ECO:0000256" key="8">
    <source>
        <dbReference type="PIRSR" id="PIRSR036684-1"/>
    </source>
</evidence>
<feature type="domain" description="Malic enzyme N-terminal" evidence="12">
    <location>
        <begin position="18"/>
        <end position="151"/>
    </location>
</feature>
<proteinExistence type="inferred from homology"/>
<dbReference type="InterPro" id="IPR002505">
    <property type="entry name" value="PTA_PTB"/>
</dbReference>
<evidence type="ECO:0000313" key="14">
    <source>
        <dbReference type="Proteomes" id="UP000192917"/>
    </source>
</evidence>
<keyword evidence="7" id="KW-0511">Multifunctional enzyme</keyword>
<dbReference type="InterPro" id="IPR042112">
    <property type="entry name" value="P_AcTrfase_dom2"/>
</dbReference>
<evidence type="ECO:0000256" key="7">
    <source>
        <dbReference type="ARBA" id="ARBA00023268"/>
    </source>
</evidence>
<evidence type="ECO:0000313" key="13">
    <source>
        <dbReference type="EMBL" id="SMF47617.1"/>
    </source>
</evidence>
<evidence type="ECO:0000259" key="11">
    <source>
        <dbReference type="SMART" id="SM00919"/>
    </source>
</evidence>
<dbReference type="CDD" id="cd05311">
    <property type="entry name" value="NAD_bind_2_malic_enz"/>
    <property type="match status" value="1"/>
</dbReference>
<dbReference type="InterPro" id="IPR046346">
    <property type="entry name" value="Aminoacid_DH-like_N_sf"/>
</dbReference>
<dbReference type="GO" id="GO:0004470">
    <property type="term" value="F:malic enzyme activity"/>
    <property type="evidence" value="ECO:0007669"/>
    <property type="project" value="InterPro"/>
</dbReference>
<dbReference type="GO" id="GO:0006108">
    <property type="term" value="P:malate metabolic process"/>
    <property type="evidence" value="ECO:0007669"/>
    <property type="project" value="InterPro"/>
</dbReference>
<dbReference type="SUPFAM" id="SSF53659">
    <property type="entry name" value="Isocitrate/Isopropylmalate dehydrogenase-like"/>
    <property type="match status" value="1"/>
</dbReference>
<comment type="similarity">
    <text evidence="4">In the C-terminal section; belongs to the phosphate acetyltransferase and butyryltransferase family.</text>
</comment>
<evidence type="ECO:0000256" key="9">
    <source>
        <dbReference type="PIRSR" id="PIRSR036684-2"/>
    </source>
</evidence>
<comment type="cofactor">
    <cofactor evidence="1">
        <name>Mn(2+)</name>
        <dbReference type="ChEBI" id="CHEBI:29035"/>
    </cofactor>
</comment>
<feature type="active site" description="Proton acceptor" evidence="8">
    <location>
        <position position="94"/>
    </location>
</feature>
<dbReference type="Pfam" id="PF00390">
    <property type="entry name" value="malic"/>
    <property type="match status" value="1"/>
</dbReference>
<dbReference type="GO" id="GO:0051287">
    <property type="term" value="F:NAD binding"/>
    <property type="evidence" value="ECO:0007669"/>
    <property type="project" value="InterPro"/>
</dbReference>
<dbReference type="InterPro" id="IPR045213">
    <property type="entry name" value="Malic_NAD-bd_bact_type"/>
</dbReference>
<dbReference type="Gene3D" id="3.40.50.10750">
    <property type="entry name" value="Isocitrate/Isopropylmalate dehydrogenase-like"/>
    <property type="match status" value="1"/>
</dbReference>
<evidence type="ECO:0000256" key="6">
    <source>
        <dbReference type="ARBA" id="ARBA00023002"/>
    </source>
</evidence>
<feature type="binding site" evidence="10">
    <location>
        <position position="287"/>
    </location>
    <ligand>
        <name>a divalent metal cation</name>
        <dbReference type="ChEBI" id="CHEBI:60240"/>
    </ligand>
</feature>
<evidence type="ECO:0000256" key="5">
    <source>
        <dbReference type="ARBA" id="ARBA00022723"/>
    </source>
</evidence>
<dbReference type="SMART" id="SM01274">
    <property type="entry name" value="malic"/>
    <property type="match status" value="1"/>
</dbReference>
<keyword evidence="10" id="KW-0521">NADP</keyword>
<dbReference type="InterPro" id="IPR036291">
    <property type="entry name" value="NAD(P)-bd_dom_sf"/>
</dbReference>
<protein>
    <submittedName>
        <fullName evidence="13">Malate dehydrogenase (Oxaloacetate-decarboxylating)(NADP+)</fullName>
    </submittedName>
</protein>
<dbReference type="SUPFAM" id="SSF51735">
    <property type="entry name" value="NAD(P)-binding Rossmann-fold domains"/>
    <property type="match status" value="1"/>
</dbReference>
<dbReference type="Gene3D" id="3.40.50.10950">
    <property type="match status" value="1"/>
</dbReference>
<evidence type="ECO:0000256" key="3">
    <source>
        <dbReference type="ARBA" id="ARBA00007686"/>
    </source>
</evidence>
<reference evidence="13 14" key="1">
    <citation type="submission" date="2017-04" db="EMBL/GenBank/DDBJ databases">
        <authorList>
            <person name="Afonso C.L."/>
            <person name="Miller P.J."/>
            <person name="Scott M.A."/>
            <person name="Spackman E."/>
            <person name="Goraichik I."/>
            <person name="Dimitrov K.M."/>
            <person name="Suarez D.L."/>
            <person name="Swayne D.E."/>
        </authorList>
    </citation>
    <scope>NUCLEOTIDE SEQUENCE [LARGE SCALE GENOMIC DNA]</scope>
    <source>
        <strain evidence="13 14">USBA 355</strain>
    </source>
</reference>
<dbReference type="Pfam" id="PF01515">
    <property type="entry name" value="PTA_PTB"/>
    <property type="match status" value="1"/>
</dbReference>
<keyword evidence="5 9" id="KW-0479">Metal-binding</keyword>